<protein>
    <submittedName>
        <fullName evidence="1">Uncharacterized protein</fullName>
    </submittedName>
</protein>
<reference evidence="1 2" key="1">
    <citation type="journal article" date="2013" name="Proc. Natl. Acad. Sci. U.S.A.">
        <title>Genome of Phaeocystis globosa virus PgV-16T highlights the common ancestry of the largest known DNA viruses infecting eukaryotes.</title>
        <authorList>
            <person name="Santini S."/>
            <person name="Jeudy S."/>
            <person name="Bartoli J."/>
            <person name="Poirot O."/>
            <person name="Lescot M."/>
            <person name="Abergel C."/>
            <person name="Barbe V."/>
            <person name="Wommack K.E."/>
            <person name="Noordeloos A.A."/>
            <person name="Brussaard C.P."/>
            <person name="Claverie J.M."/>
        </authorList>
    </citation>
    <scope>NUCLEOTIDE SEQUENCE [LARGE SCALE GENOMIC DNA]</scope>
    <source>
        <strain evidence="1 2">16T</strain>
    </source>
</reference>
<keyword evidence="2" id="KW-1185">Reference proteome</keyword>
<evidence type="ECO:0000313" key="1">
    <source>
        <dbReference type="EMBL" id="AGM15504.1"/>
    </source>
</evidence>
<dbReference type="EMBL" id="KC662249">
    <property type="protein sequence ID" value="AGM15504.1"/>
    <property type="molecule type" value="Genomic_DNA"/>
</dbReference>
<proteinExistence type="predicted"/>
<organism evidence="1 2">
    <name type="scientific">Phaeocystis globosa virus PgV-16T</name>
    <dbReference type="NCBI Taxonomy" id="3071227"/>
    <lineage>
        <taxon>Viruses</taxon>
        <taxon>Varidnaviria</taxon>
        <taxon>Bamfordvirae</taxon>
        <taxon>Nucleocytoviricota</taxon>
        <taxon>Megaviricetes</taxon>
        <taxon>Imitervirales</taxon>
        <taxon>Mesomimiviridae</taxon>
        <taxon>Tethysvirus</taxon>
        <taxon>Tethysvirus hollandense</taxon>
    </lineage>
</organism>
<name>A0AC59EX48_9VIRU</name>
<gene>
    <name evidence="1" type="ORF">PGCG_00193</name>
</gene>
<accession>A0AC59EX48</accession>
<dbReference type="Proteomes" id="UP000204225">
    <property type="component" value="Segment"/>
</dbReference>
<sequence length="348" mass="41533">MNVINKKIVEQILYRYPNKISIKNLNIYNNGNSNNKILFNPDAKYYILKPKGKRAYLWFTYFEKKQICILIFMNNRQINHPSNEFYEYPIKFNDDICYNNMLLFGYYLTTNIHKGKQHRFVIENVFNYNIYNDILVKNDYNFNYNYKIELFKKILPQLYGNNNYVVNLPIILNNSDNVFKLINKLDYNIYSAAAYSDNKYLGNYIFSNTNNTGSNNNSNNNNKIVATFKITPCINQDLYNLTIMNNNSEEVYDLALIDSYKTSLFMNKLFRKIKENANLDLLEESDDEEEFENVNVDRFVHLDKQYLIDCVYNHKFKKWVPQNISKNKVITKQNLESILGKKKYNRIL</sequence>
<evidence type="ECO:0000313" key="2">
    <source>
        <dbReference type="Proteomes" id="UP000204225"/>
    </source>
</evidence>